<keyword evidence="2" id="KW-0328">Glycosyltransferase</keyword>
<feature type="domain" description="Glycosyl transferase family 1" evidence="7">
    <location>
        <begin position="179"/>
        <end position="328"/>
    </location>
</feature>
<dbReference type="AlphaFoldDB" id="A0A5K7ZKZ6"/>
<dbReference type="KEGG" id="dwd:DSCW_63310"/>
<dbReference type="Gene3D" id="3.40.50.2000">
    <property type="entry name" value="Glycogen Phosphorylase B"/>
    <property type="match status" value="1"/>
</dbReference>
<evidence type="ECO:0000256" key="1">
    <source>
        <dbReference type="ARBA" id="ARBA00009481"/>
    </source>
</evidence>
<evidence type="ECO:0000256" key="6">
    <source>
        <dbReference type="ARBA" id="ARBA00048439"/>
    </source>
</evidence>
<organism evidence="9 10">
    <name type="scientific">Desulfosarcina widdelii</name>
    <dbReference type="NCBI Taxonomy" id="947919"/>
    <lineage>
        <taxon>Bacteria</taxon>
        <taxon>Pseudomonadati</taxon>
        <taxon>Thermodesulfobacteriota</taxon>
        <taxon>Desulfobacteria</taxon>
        <taxon>Desulfobacterales</taxon>
        <taxon>Desulfosarcinaceae</taxon>
        <taxon>Desulfosarcina</taxon>
    </lineage>
</organism>
<feature type="domain" description="tRNA-queuosine alpha-mannosyltransferase N-terminal" evidence="8">
    <location>
        <begin position="2"/>
        <end position="166"/>
    </location>
</feature>
<proteinExistence type="inferred from homology"/>
<dbReference type="Proteomes" id="UP000427769">
    <property type="component" value="Chromosome"/>
</dbReference>
<keyword evidence="3 9" id="KW-0808">Transferase</keyword>
<dbReference type="Pfam" id="PF12038">
    <property type="entry name" value="QTMAN_N"/>
    <property type="match status" value="1"/>
</dbReference>
<dbReference type="Pfam" id="PF00534">
    <property type="entry name" value="Glycos_transf_1"/>
    <property type="match status" value="1"/>
</dbReference>
<evidence type="ECO:0000256" key="2">
    <source>
        <dbReference type="ARBA" id="ARBA00022676"/>
    </source>
</evidence>
<comment type="catalytic activity">
    <reaction evidence="6">
        <text>queuosine(34) in tRNA(Asp) + GDP-alpha-D-mannose = O-4''-alpha-D-mannosylqueuosine(34) in tRNA(Asp) + GDP + H(+)</text>
        <dbReference type="Rhea" id="RHEA:12885"/>
        <dbReference type="Rhea" id="RHEA-COMP:18572"/>
        <dbReference type="Rhea" id="RHEA-COMP:18581"/>
        <dbReference type="ChEBI" id="CHEBI:15378"/>
        <dbReference type="ChEBI" id="CHEBI:57527"/>
        <dbReference type="ChEBI" id="CHEBI:58189"/>
        <dbReference type="ChEBI" id="CHEBI:194431"/>
        <dbReference type="ChEBI" id="CHEBI:194442"/>
        <dbReference type="EC" id="2.4.1.110"/>
    </reaction>
    <physiologicalReaction direction="left-to-right" evidence="6">
        <dbReference type="Rhea" id="RHEA:12886"/>
    </physiologicalReaction>
</comment>
<gene>
    <name evidence="9" type="ORF">DSCW_63310</name>
</gene>
<dbReference type="OrthoDB" id="9792163at2"/>
<dbReference type="SUPFAM" id="SSF53756">
    <property type="entry name" value="UDP-Glycosyltransferase/glycogen phosphorylase"/>
    <property type="match status" value="1"/>
</dbReference>
<dbReference type="PANTHER" id="PTHR13615">
    <property type="entry name" value="GLYCOSYLTRANSFERASE-LIKE 1"/>
    <property type="match status" value="1"/>
</dbReference>
<protein>
    <recommendedName>
        <fullName evidence="5">tRNA-queuosine alpha-mannosyltransferase</fullName>
        <ecNumber evidence="4">2.4.1.110</ecNumber>
    </recommendedName>
</protein>
<dbReference type="CDD" id="cd03801">
    <property type="entry name" value="GT4_PimA-like"/>
    <property type="match status" value="1"/>
</dbReference>
<dbReference type="PANTHER" id="PTHR13615:SF3">
    <property type="entry name" value="GLYCOSYLTRANSFERASE-LIKE DOMAIN-CONTAINING PROTEIN 1"/>
    <property type="match status" value="1"/>
</dbReference>
<evidence type="ECO:0000259" key="7">
    <source>
        <dbReference type="Pfam" id="PF00534"/>
    </source>
</evidence>
<sequence length="384" mass="43959">MKFLFLEPFYGGSHRDFAKGWVAHSGHDIHLATLPARFWKWRMRGAALHFSRTVGDLAAYDGIVTTGLMSLADFKALCDGCCPPVLLYLHESQTTYPLAPGEQMDLQFVFTDLTTALCADRILFNSQSHFDRFFRALPGFIGRMPEFKPHWATKVIRSKAAVLHPGCRFDPDLLYPAPLPGGPPLVVWNHRWEFDKNPDAFFSALDRVDRMGIDFRLALLGETSQFQPTAFLEARSRFGEKIVHYGYEPDKDEYTRWLKRGCVAVSTAIQENFGIAAVESMRHGCLPLLPRRLSYPEILPKEFHRLFLYADDEDLASKLAAILRQPEHFSHHRPVLADMMARHAWSSVIDRYDRELDLLVESRRQRTKDGRGTMDDGRGMRDEG</sequence>
<dbReference type="EC" id="2.4.1.110" evidence="4"/>
<dbReference type="EMBL" id="AP021875">
    <property type="protein sequence ID" value="BBO78914.1"/>
    <property type="molecule type" value="Genomic_DNA"/>
</dbReference>
<dbReference type="RefSeq" id="WP_155307497.1">
    <property type="nucleotide sequence ID" value="NZ_AP021875.1"/>
</dbReference>
<reference evidence="9 10" key="1">
    <citation type="submission" date="2019-11" db="EMBL/GenBank/DDBJ databases">
        <title>Comparative genomics of hydrocarbon-degrading Desulfosarcina strains.</title>
        <authorList>
            <person name="Watanabe M."/>
            <person name="Kojima H."/>
            <person name="Fukui M."/>
        </authorList>
    </citation>
    <scope>NUCLEOTIDE SEQUENCE [LARGE SCALE GENOMIC DNA]</scope>
    <source>
        <strain evidence="9 10">PP31</strain>
    </source>
</reference>
<dbReference type="InterPro" id="IPR051862">
    <property type="entry name" value="GT-like_domain_containing_1"/>
</dbReference>
<dbReference type="InterPro" id="IPR022701">
    <property type="entry name" value="QTMAN_N"/>
</dbReference>
<accession>A0A5K7ZKZ6</accession>
<keyword evidence="10" id="KW-1185">Reference proteome</keyword>
<evidence type="ECO:0000256" key="5">
    <source>
        <dbReference type="ARBA" id="ARBA00044539"/>
    </source>
</evidence>
<evidence type="ECO:0000259" key="8">
    <source>
        <dbReference type="Pfam" id="PF12038"/>
    </source>
</evidence>
<comment type="similarity">
    <text evidence="1">Belongs to the glycosyltransferase group 1 family. Glycosyltransferase 4 subfamily.</text>
</comment>
<name>A0A5K7ZKZ6_9BACT</name>
<dbReference type="InterPro" id="IPR001296">
    <property type="entry name" value="Glyco_trans_1"/>
</dbReference>
<evidence type="ECO:0000256" key="4">
    <source>
        <dbReference type="ARBA" id="ARBA00044517"/>
    </source>
</evidence>
<evidence type="ECO:0000313" key="9">
    <source>
        <dbReference type="EMBL" id="BBO78914.1"/>
    </source>
</evidence>
<evidence type="ECO:0000256" key="3">
    <source>
        <dbReference type="ARBA" id="ARBA00022679"/>
    </source>
</evidence>
<evidence type="ECO:0000313" key="10">
    <source>
        <dbReference type="Proteomes" id="UP000427769"/>
    </source>
</evidence>
<dbReference type="GO" id="GO:0016438">
    <property type="term" value="F:tRNA-queuosine(34) beta-mannosyltransferase activity"/>
    <property type="evidence" value="ECO:0007669"/>
    <property type="project" value="UniProtKB-EC"/>
</dbReference>